<accession>A0A1G9Z3B7</accession>
<dbReference type="AlphaFoldDB" id="A0A1G9Z3B7"/>
<dbReference type="Proteomes" id="UP000187651">
    <property type="component" value="Unassembled WGS sequence"/>
</dbReference>
<dbReference type="RefSeq" id="WP_074522026.1">
    <property type="nucleotide sequence ID" value="NZ_FNHZ01000007.1"/>
</dbReference>
<evidence type="ECO:0000313" key="1">
    <source>
        <dbReference type="EMBL" id="SDN15948.1"/>
    </source>
</evidence>
<proteinExistence type="predicted"/>
<dbReference type="OrthoDB" id="2044276at2"/>
<protein>
    <submittedName>
        <fullName evidence="1">Uncharacterized protein</fullName>
    </submittedName>
</protein>
<evidence type="ECO:0000313" key="2">
    <source>
        <dbReference type="Proteomes" id="UP000187651"/>
    </source>
</evidence>
<reference evidence="2" key="1">
    <citation type="submission" date="2016-10" db="EMBL/GenBank/DDBJ databases">
        <authorList>
            <person name="Varghese N."/>
            <person name="Submissions S."/>
        </authorList>
    </citation>
    <scope>NUCLEOTIDE SEQUENCE [LARGE SCALE GENOMIC DNA]</scope>
    <source>
        <strain evidence="2">M83</strain>
    </source>
</reference>
<sequence length="168" mass="19988">MSSYFEKALSNFLSEFTTTGSIKHLVDRGMTLDQIIENMDYPASREKVSRQMYEYMLEAKILVEDLDMSKYNIVEYKSRNELSHIVSKYGKERLYFMCPFGYLVKNNKEELLRLTSCLTKREADYILGIPWILNKTYHCADLRMLEIASELMDKRDLKLELYLNRELF</sequence>
<keyword evidence="2" id="KW-1185">Reference proteome</keyword>
<organism evidence="1 2">
    <name type="scientific">Lachnospira pectinoschiza</name>
    <dbReference type="NCBI Taxonomy" id="28052"/>
    <lineage>
        <taxon>Bacteria</taxon>
        <taxon>Bacillati</taxon>
        <taxon>Bacillota</taxon>
        <taxon>Clostridia</taxon>
        <taxon>Lachnospirales</taxon>
        <taxon>Lachnospiraceae</taxon>
        <taxon>Lachnospira</taxon>
    </lineage>
</organism>
<gene>
    <name evidence="1" type="ORF">SAMN05216544_2012</name>
</gene>
<dbReference type="EMBL" id="FNHZ01000007">
    <property type="protein sequence ID" value="SDN15948.1"/>
    <property type="molecule type" value="Genomic_DNA"/>
</dbReference>
<name>A0A1G9Z3B7_9FIRM</name>